<evidence type="ECO:0000313" key="2">
    <source>
        <dbReference type="Proteomes" id="UP001234178"/>
    </source>
</evidence>
<accession>A0ABQ9ZKT0</accession>
<dbReference type="Proteomes" id="UP001234178">
    <property type="component" value="Unassembled WGS sequence"/>
</dbReference>
<reference evidence="1 2" key="1">
    <citation type="journal article" date="2023" name="Nucleic Acids Res.">
        <title>The hologenome of Daphnia magna reveals possible DNA methylation and microbiome-mediated evolution of the host genome.</title>
        <authorList>
            <person name="Chaturvedi A."/>
            <person name="Li X."/>
            <person name="Dhandapani V."/>
            <person name="Marshall H."/>
            <person name="Kissane S."/>
            <person name="Cuenca-Cambronero M."/>
            <person name="Asole G."/>
            <person name="Calvet F."/>
            <person name="Ruiz-Romero M."/>
            <person name="Marangio P."/>
            <person name="Guigo R."/>
            <person name="Rago D."/>
            <person name="Mirbahai L."/>
            <person name="Eastwood N."/>
            <person name="Colbourne J.K."/>
            <person name="Zhou J."/>
            <person name="Mallon E."/>
            <person name="Orsini L."/>
        </authorList>
    </citation>
    <scope>NUCLEOTIDE SEQUENCE [LARGE SCALE GENOMIC DNA]</scope>
    <source>
        <strain evidence="1">LRV0_1</strain>
    </source>
</reference>
<sequence length="140" mass="15295">MSDSSQESSASVLHKRALFSAINRCPSLDSRVSTGTLEITNNEVITEAAQEPHVLRPLLHSWSLQPSGSPASAGIESALRLLGAAFANVSKLQRANFMRNVASKLAPLLKDPRVFPSREYKRLFGSKFIEAMVKEVEDDA</sequence>
<protein>
    <submittedName>
        <fullName evidence="1">Uncharacterized protein</fullName>
    </submittedName>
</protein>
<proteinExistence type="predicted"/>
<gene>
    <name evidence="1" type="ORF">OUZ56_026091</name>
</gene>
<dbReference type="EMBL" id="JAOYFB010000004">
    <property type="protein sequence ID" value="KAK4013537.1"/>
    <property type="molecule type" value="Genomic_DNA"/>
</dbReference>
<comment type="caution">
    <text evidence="1">The sequence shown here is derived from an EMBL/GenBank/DDBJ whole genome shotgun (WGS) entry which is preliminary data.</text>
</comment>
<evidence type="ECO:0000313" key="1">
    <source>
        <dbReference type="EMBL" id="KAK4013537.1"/>
    </source>
</evidence>
<organism evidence="1 2">
    <name type="scientific">Daphnia magna</name>
    <dbReference type="NCBI Taxonomy" id="35525"/>
    <lineage>
        <taxon>Eukaryota</taxon>
        <taxon>Metazoa</taxon>
        <taxon>Ecdysozoa</taxon>
        <taxon>Arthropoda</taxon>
        <taxon>Crustacea</taxon>
        <taxon>Branchiopoda</taxon>
        <taxon>Diplostraca</taxon>
        <taxon>Cladocera</taxon>
        <taxon>Anomopoda</taxon>
        <taxon>Daphniidae</taxon>
        <taxon>Daphnia</taxon>
    </lineage>
</organism>
<keyword evidence="2" id="KW-1185">Reference proteome</keyword>
<name>A0ABQ9ZKT0_9CRUS</name>